<dbReference type="PANTHER" id="PTHR43126:SF1">
    <property type="entry name" value="D-ALANYL-D-ALANINE DIPEPTIDASE"/>
    <property type="match status" value="1"/>
</dbReference>
<organism evidence="12 13">
    <name type="scientific">Synoicihabitans lomoniglobus</name>
    <dbReference type="NCBI Taxonomy" id="2909285"/>
    <lineage>
        <taxon>Bacteria</taxon>
        <taxon>Pseudomonadati</taxon>
        <taxon>Verrucomicrobiota</taxon>
        <taxon>Opitutia</taxon>
        <taxon>Opitutales</taxon>
        <taxon>Opitutaceae</taxon>
        <taxon>Synoicihabitans</taxon>
    </lineage>
</organism>
<dbReference type="EC" id="3.4.13.22" evidence="9 10"/>
<evidence type="ECO:0000256" key="6">
    <source>
        <dbReference type="ARBA" id="ARBA00022997"/>
    </source>
</evidence>
<evidence type="ECO:0000313" key="12">
    <source>
        <dbReference type="EMBL" id="WED67250.1"/>
    </source>
</evidence>
<evidence type="ECO:0000256" key="9">
    <source>
        <dbReference type="HAMAP-Rule" id="MF_01924"/>
    </source>
</evidence>
<name>A0AAF0CSI1_9BACT</name>
<dbReference type="GO" id="GO:0006508">
    <property type="term" value="P:proteolysis"/>
    <property type="evidence" value="ECO:0007669"/>
    <property type="project" value="UniProtKB-KW"/>
</dbReference>
<keyword evidence="5 9" id="KW-0862">Zinc</keyword>
<feature type="binding site" evidence="9">
    <location>
        <position position="142"/>
    </location>
    <ligand>
        <name>Zn(2+)</name>
        <dbReference type="ChEBI" id="CHEBI:29105"/>
        <note>catalytic</note>
    </ligand>
</feature>
<dbReference type="HAMAP" id="MF_01924">
    <property type="entry name" value="A_A_dipeptidase"/>
    <property type="match status" value="1"/>
</dbReference>
<dbReference type="Gene3D" id="3.30.1380.10">
    <property type="match status" value="1"/>
</dbReference>
<dbReference type="RefSeq" id="WP_330928177.1">
    <property type="nucleotide sequence ID" value="NZ_CP119075.1"/>
</dbReference>
<feature type="site" description="Transition state stabilizer" evidence="9">
    <location>
        <position position="97"/>
    </location>
</feature>
<feature type="chain" id="PRO_5042069810" description="D-alanyl-D-alanine dipeptidase" evidence="11">
    <location>
        <begin position="22"/>
        <end position="231"/>
    </location>
</feature>
<comment type="cofactor">
    <cofactor evidence="9">
        <name>Zn(2+)</name>
        <dbReference type="ChEBI" id="CHEBI:29105"/>
    </cofactor>
    <text evidence="9">Binds 1 zinc ion per subunit.</text>
</comment>
<keyword evidence="6 9" id="KW-0224">Dipeptidase</keyword>
<keyword evidence="11" id="KW-0732">Signal</keyword>
<gene>
    <name evidence="12" type="ORF">PXH66_10350</name>
</gene>
<dbReference type="PIRSF" id="PIRSF026671">
    <property type="entry name" value="AA_dipeptidase"/>
    <property type="match status" value="1"/>
</dbReference>
<keyword evidence="3 9" id="KW-0479">Metal-binding</keyword>
<reference evidence="12" key="1">
    <citation type="submission" date="2023-03" db="EMBL/GenBank/DDBJ databases">
        <title>Lomoglobus Profundus gen. nov., sp. nov., a novel member of the phylum Verrucomicrobia, isolated from deep-marine sediment of South China Sea.</title>
        <authorList>
            <person name="Ahmad T."/>
            <person name="Ishaq S.E."/>
            <person name="Wang F."/>
        </authorList>
    </citation>
    <scope>NUCLEOTIDE SEQUENCE</scope>
    <source>
        <strain evidence="12">LMO-M01</strain>
    </source>
</reference>
<keyword evidence="7 9" id="KW-0482">Metalloprotease</keyword>
<protein>
    <recommendedName>
        <fullName evidence="9 10">D-alanyl-D-alanine dipeptidase</fullName>
        <shortName evidence="9 10">D-Ala-D-Ala dipeptidase</shortName>
        <ecNumber evidence="9 10">3.4.13.22</ecNumber>
    </recommendedName>
</protein>
<comment type="function">
    <text evidence="9 10">Catalyzes hydrolysis of the D-alanyl-D-alanine dipeptide.</text>
</comment>
<dbReference type="PANTHER" id="PTHR43126">
    <property type="entry name" value="D-ALANYL-D-ALANINE DIPEPTIDASE"/>
    <property type="match status" value="1"/>
</dbReference>
<evidence type="ECO:0000256" key="1">
    <source>
        <dbReference type="ARBA" id="ARBA00001362"/>
    </source>
</evidence>
<dbReference type="Proteomes" id="UP001218638">
    <property type="component" value="Chromosome"/>
</dbReference>
<evidence type="ECO:0000256" key="3">
    <source>
        <dbReference type="ARBA" id="ARBA00022723"/>
    </source>
</evidence>
<evidence type="ECO:0000256" key="5">
    <source>
        <dbReference type="ARBA" id="ARBA00022833"/>
    </source>
</evidence>
<dbReference type="CDD" id="cd14817">
    <property type="entry name" value="D-Ala-D-Ala_dipeptidase_VanX"/>
    <property type="match status" value="1"/>
</dbReference>
<sequence>MRILRLTIGLLLAGELWPLRAAEADPLPAGFVHVDQVAPGVQQDLRYATSANFVGVPIDGYESGRAILTREAATALRAVQTDLAGEGFALKIFDAYRPQRAVHHFVRWARDRSDVATQSEYYPGVAKPRLFAEGYLALESGHSRGSTLDVTLMKRGGNGAWVEVDMGTPFDFFGPESAPCSDAVTAEQKANRSRLRAVMAQHGFEPYDREWWHFTLRAEPFAETYFDFLVQ</sequence>
<evidence type="ECO:0000256" key="7">
    <source>
        <dbReference type="ARBA" id="ARBA00023049"/>
    </source>
</evidence>
<accession>A0AAF0CSI1</accession>
<keyword evidence="4 9" id="KW-0378">Hydrolase</keyword>
<comment type="catalytic activity">
    <reaction evidence="1 9 10">
        <text>D-alanyl-D-alanine + H2O = 2 D-alanine</text>
        <dbReference type="Rhea" id="RHEA:20661"/>
        <dbReference type="ChEBI" id="CHEBI:15377"/>
        <dbReference type="ChEBI" id="CHEBI:57416"/>
        <dbReference type="ChEBI" id="CHEBI:57822"/>
        <dbReference type="EC" id="3.4.13.22"/>
    </reaction>
</comment>
<feature type="binding site" evidence="9">
    <location>
        <position position="149"/>
    </location>
    <ligand>
        <name>Zn(2+)</name>
        <dbReference type="ChEBI" id="CHEBI:29105"/>
        <note>catalytic</note>
    </ligand>
</feature>
<keyword evidence="13" id="KW-1185">Reference proteome</keyword>
<evidence type="ECO:0000256" key="2">
    <source>
        <dbReference type="ARBA" id="ARBA00022670"/>
    </source>
</evidence>
<evidence type="ECO:0000256" key="4">
    <source>
        <dbReference type="ARBA" id="ARBA00022801"/>
    </source>
</evidence>
<dbReference type="KEGG" id="slom:PXH66_10350"/>
<evidence type="ECO:0000313" key="13">
    <source>
        <dbReference type="Proteomes" id="UP001218638"/>
    </source>
</evidence>
<proteinExistence type="inferred from homology"/>
<evidence type="ECO:0000256" key="10">
    <source>
        <dbReference type="PIRNR" id="PIRNR026671"/>
    </source>
</evidence>
<comment type="similarity">
    <text evidence="9 10">Belongs to the peptidase M15D family.</text>
</comment>
<dbReference type="AlphaFoldDB" id="A0AAF0CSI1"/>
<dbReference type="GO" id="GO:0008270">
    <property type="term" value="F:zinc ion binding"/>
    <property type="evidence" value="ECO:0007669"/>
    <property type="project" value="UniProtKB-UniRule"/>
</dbReference>
<evidence type="ECO:0000256" key="8">
    <source>
        <dbReference type="ARBA" id="ARBA00023316"/>
    </source>
</evidence>
<keyword evidence="8 10" id="KW-0961">Cell wall biogenesis/degradation</keyword>
<feature type="signal peptide" evidence="11">
    <location>
        <begin position="1"/>
        <end position="21"/>
    </location>
</feature>
<dbReference type="GO" id="GO:0071555">
    <property type="term" value="P:cell wall organization"/>
    <property type="evidence" value="ECO:0007669"/>
    <property type="project" value="UniProtKB-KW"/>
</dbReference>
<dbReference type="EMBL" id="CP119075">
    <property type="protein sequence ID" value="WED67250.1"/>
    <property type="molecule type" value="Genomic_DNA"/>
</dbReference>
<feature type="binding site" evidence="9">
    <location>
        <position position="213"/>
    </location>
    <ligand>
        <name>Zn(2+)</name>
        <dbReference type="ChEBI" id="CHEBI:29105"/>
        <note>catalytic</note>
    </ligand>
</feature>
<dbReference type="InterPro" id="IPR009045">
    <property type="entry name" value="Zn_M74/Hedgehog-like"/>
</dbReference>
<dbReference type="InterPro" id="IPR000755">
    <property type="entry name" value="A_A_dipeptidase"/>
</dbReference>
<keyword evidence="2 9" id="KW-0645">Protease</keyword>
<dbReference type="SUPFAM" id="SSF55166">
    <property type="entry name" value="Hedgehog/DD-peptidase"/>
    <property type="match status" value="1"/>
</dbReference>
<dbReference type="Pfam" id="PF01427">
    <property type="entry name" value="Peptidase_M15"/>
    <property type="match status" value="1"/>
</dbReference>
<evidence type="ECO:0000256" key="11">
    <source>
        <dbReference type="SAM" id="SignalP"/>
    </source>
</evidence>
<feature type="active site" description="Proton donor/acceptor" evidence="9">
    <location>
        <position position="210"/>
    </location>
</feature>
<dbReference type="GO" id="GO:0008237">
    <property type="term" value="F:metallopeptidase activity"/>
    <property type="evidence" value="ECO:0007669"/>
    <property type="project" value="UniProtKB-KW"/>
</dbReference>
<dbReference type="GO" id="GO:0160237">
    <property type="term" value="F:D-Ala-D-Ala dipeptidase activity"/>
    <property type="evidence" value="ECO:0007669"/>
    <property type="project" value="UniProtKB-EC"/>
</dbReference>